<evidence type="ECO:0000256" key="5">
    <source>
        <dbReference type="ARBA" id="ARBA00023136"/>
    </source>
</evidence>
<evidence type="ECO:0000256" key="4">
    <source>
        <dbReference type="ARBA" id="ARBA00022989"/>
    </source>
</evidence>
<feature type="transmembrane region" description="Helical" evidence="6">
    <location>
        <begin position="23"/>
        <end position="41"/>
    </location>
</feature>
<dbReference type="PANTHER" id="PTHR30177">
    <property type="entry name" value="GLYCINE BETAINE/L-PROLINE TRANSPORT SYSTEM PERMEASE PROTEIN PROW"/>
    <property type="match status" value="1"/>
</dbReference>
<feature type="transmembrane region" description="Helical" evidence="6">
    <location>
        <begin position="145"/>
        <end position="167"/>
    </location>
</feature>
<evidence type="ECO:0000313" key="8">
    <source>
        <dbReference type="Proteomes" id="UP000233276"/>
    </source>
</evidence>
<keyword evidence="3 6" id="KW-0812">Transmembrane</keyword>
<dbReference type="InterPro" id="IPR000515">
    <property type="entry name" value="MetI-like"/>
</dbReference>
<dbReference type="RefSeq" id="WP_060959982.1">
    <property type="nucleotide sequence ID" value="NZ_CP025299.1"/>
</dbReference>
<dbReference type="CDD" id="cd06261">
    <property type="entry name" value="TM_PBP2"/>
    <property type="match status" value="1"/>
</dbReference>
<dbReference type="PROSITE" id="PS50928">
    <property type="entry name" value="ABC_TM1"/>
    <property type="match status" value="1"/>
</dbReference>
<dbReference type="InterPro" id="IPR035906">
    <property type="entry name" value="MetI-like_sf"/>
</dbReference>
<accession>A0A134DGK2</accession>
<feature type="transmembrane region" description="Helical" evidence="6">
    <location>
        <begin position="179"/>
        <end position="200"/>
    </location>
</feature>
<dbReference type="OrthoDB" id="3233284at2"/>
<reference evidence="7 8" key="1">
    <citation type="submission" date="2017-12" db="EMBL/GenBank/DDBJ databases">
        <title>Isolation and characterization of estrogens degradatiion strain Microbacterium hominis SJTG1.</title>
        <authorList>
            <person name="Xiong W."/>
            <person name="Yin C."/>
            <person name="Zheng D."/>
            <person name="Liang R."/>
        </authorList>
    </citation>
    <scope>NUCLEOTIDE SEQUENCE [LARGE SCALE GENOMIC DNA]</scope>
    <source>
        <strain evidence="7 8">SJTG1</strain>
    </source>
</reference>
<evidence type="ECO:0000256" key="1">
    <source>
        <dbReference type="ARBA" id="ARBA00004141"/>
    </source>
</evidence>
<name>A0A134DGK2_9MICO</name>
<feature type="transmembrane region" description="Helical" evidence="6">
    <location>
        <begin position="53"/>
        <end position="73"/>
    </location>
</feature>
<dbReference type="Pfam" id="PF00528">
    <property type="entry name" value="BPD_transp_1"/>
    <property type="match status" value="1"/>
</dbReference>
<keyword evidence="4 6" id="KW-1133">Transmembrane helix</keyword>
<dbReference type="KEGG" id="mhos:CXR34_04995"/>
<sequence length="235" mass="25268">MNWVANNLDLIGSLALAHLRQSAIAIVAAFVIALPLGWLAWRYTALRGSVLTTIGLLYTIPSLGLFALLWAVFGIPYLSESNLVIALTVYGVAIMTRSVTDGLDSVDAATRDAAIAVGYGPWRRFWTVDLPLAGPVLLAGLRVTATSTIALATVGILIGVENLGYLFTNGLQRRIIPEVLAGVVIVVVIALVFDLLLVLAGRVLMPWMPRRDGSRAERRALRRLAARRLDSAEAA</sequence>
<dbReference type="GO" id="GO:0031460">
    <property type="term" value="P:glycine betaine transport"/>
    <property type="evidence" value="ECO:0007669"/>
    <property type="project" value="TreeGrafter"/>
</dbReference>
<organism evidence="7 8">
    <name type="scientific">Microbacterium hominis</name>
    <dbReference type="NCBI Taxonomy" id="162426"/>
    <lineage>
        <taxon>Bacteria</taxon>
        <taxon>Bacillati</taxon>
        <taxon>Actinomycetota</taxon>
        <taxon>Actinomycetes</taxon>
        <taxon>Micrococcales</taxon>
        <taxon>Microbacteriaceae</taxon>
        <taxon>Microbacterium</taxon>
    </lineage>
</organism>
<dbReference type="GO" id="GO:0005886">
    <property type="term" value="C:plasma membrane"/>
    <property type="evidence" value="ECO:0007669"/>
    <property type="project" value="UniProtKB-SubCell"/>
</dbReference>
<protein>
    <submittedName>
        <fullName evidence="7">ABC transporter permease</fullName>
    </submittedName>
</protein>
<keyword evidence="5 6" id="KW-0472">Membrane</keyword>
<evidence type="ECO:0000256" key="6">
    <source>
        <dbReference type="RuleBase" id="RU363032"/>
    </source>
</evidence>
<keyword evidence="2 6" id="KW-0813">Transport</keyword>
<evidence type="ECO:0000313" key="7">
    <source>
        <dbReference type="EMBL" id="AUG28890.1"/>
    </source>
</evidence>
<proteinExistence type="inferred from homology"/>
<dbReference type="SUPFAM" id="SSF161098">
    <property type="entry name" value="MetI-like"/>
    <property type="match status" value="1"/>
</dbReference>
<dbReference type="GO" id="GO:0055085">
    <property type="term" value="P:transmembrane transport"/>
    <property type="evidence" value="ECO:0007669"/>
    <property type="project" value="InterPro"/>
</dbReference>
<evidence type="ECO:0000256" key="2">
    <source>
        <dbReference type="ARBA" id="ARBA00022448"/>
    </source>
</evidence>
<comment type="similarity">
    <text evidence="6">Belongs to the binding-protein-dependent transport system permease family.</text>
</comment>
<evidence type="ECO:0000256" key="3">
    <source>
        <dbReference type="ARBA" id="ARBA00022692"/>
    </source>
</evidence>
<dbReference type="Proteomes" id="UP000233276">
    <property type="component" value="Chromosome"/>
</dbReference>
<dbReference type="InterPro" id="IPR051204">
    <property type="entry name" value="ABC_transp_perm/SBD"/>
</dbReference>
<comment type="subcellular location">
    <subcellularLocation>
        <location evidence="6">Cell membrane</location>
        <topology evidence="6">Multi-pass membrane protein</topology>
    </subcellularLocation>
    <subcellularLocation>
        <location evidence="1">Membrane</location>
        <topology evidence="1">Multi-pass membrane protein</topology>
    </subcellularLocation>
</comment>
<dbReference type="Gene3D" id="1.10.3720.10">
    <property type="entry name" value="MetI-like"/>
    <property type="match status" value="1"/>
</dbReference>
<dbReference type="PANTHER" id="PTHR30177:SF4">
    <property type="entry name" value="OSMOPROTECTANT IMPORT PERMEASE PROTEIN OSMW"/>
    <property type="match status" value="1"/>
</dbReference>
<dbReference type="AlphaFoldDB" id="A0A134DGK2"/>
<dbReference type="EMBL" id="CP025299">
    <property type="protein sequence ID" value="AUG28890.1"/>
    <property type="molecule type" value="Genomic_DNA"/>
</dbReference>
<gene>
    <name evidence="7" type="ORF">CXR34_04995</name>
</gene>
<dbReference type="STRING" id="162426.RM52_00540"/>